<dbReference type="Proteomes" id="UP001153714">
    <property type="component" value="Chromosome 19"/>
</dbReference>
<feature type="domain" description="Cytochrome b561" evidence="14">
    <location>
        <begin position="32"/>
        <end position="237"/>
    </location>
</feature>
<gene>
    <name evidence="15" type="ORF">DIATSA_LOCUS5878</name>
</gene>
<dbReference type="PANTHER" id="PTHR15422">
    <property type="entry name" value="OS05G0565100 PROTEIN"/>
    <property type="match status" value="1"/>
</dbReference>
<protein>
    <recommendedName>
        <fullName evidence="11">ascorbate ferrireductase (transmembrane)</fullName>
        <ecNumber evidence="11">7.2.1.3</ecNumber>
    </recommendedName>
</protein>
<evidence type="ECO:0000256" key="7">
    <source>
        <dbReference type="ARBA" id="ARBA00022982"/>
    </source>
</evidence>
<feature type="transmembrane region" description="Helical" evidence="13">
    <location>
        <begin position="138"/>
        <end position="159"/>
    </location>
</feature>
<dbReference type="SMART" id="SM00665">
    <property type="entry name" value="B561"/>
    <property type="match status" value="1"/>
</dbReference>
<proteinExistence type="predicted"/>
<evidence type="ECO:0000313" key="16">
    <source>
        <dbReference type="Proteomes" id="UP001153714"/>
    </source>
</evidence>
<accession>A0A9N9R2C2</accession>
<feature type="region of interest" description="Disordered" evidence="12">
    <location>
        <begin position="1"/>
        <end position="26"/>
    </location>
</feature>
<evidence type="ECO:0000313" key="15">
    <source>
        <dbReference type="EMBL" id="CAG9788039.1"/>
    </source>
</evidence>
<dbReference type="InterPro" id="IPR045150">
    <property type="entry name" value="CYB561D1/2"/>
</dbReference>
<keyword evidence="7" id="KW-0249">Electron transport</keyword>
<dbReference type="PROSITE" id="PS50939">
    <property type="entry name" value="CYTOCHROME_B561"/>
    <property type="match status" value="1"/>
</dbReference>
<dbReference type="EMBL" id="OU893350">
    <property type="protein sequence ID" value="CAG9788039.1"/>
    <property type="molecule type" value="Genomic_DNA"/>
</dbReference>
<keyword evidence="6" id="KW-0479">Metal-binding</keyword>
<evidence type="ECO:0000256" key="6">
    <source>
        <dbReference type="ARBA" id="ARBA00022723"/>
    </source>
</evidence>
<feature type="transmembrane region" description="Helical" evidence="13">
    <location>
        <begin position="42"/>
        <end position="60"/>
    </location>
</feature>
<evidence type="ECO:0000256" key="9">
    <source>
        <dbReference type="ARBA" id="ARBA00023004"/>
    </source>
</evidence>
<feature type="transmembrane region" description="Helical" evidence="13">
    <location>
        <begin position="214"/>
        <end position="235"/>
    </location>
</feature>
<keyword evidence="5 13" id="KW-0812">Transmembrane</keyword>
<feature type="transmembrane region" description="Helical" evidence="13">
    <location>
        <begin position="72"/>
        <end position="95"/>
    </location>
</feature>
<name>A0A9N9R2C2_9NEOP</name>
<keyword evidence="9" id="KW-0408">Iron</keyword>
<keyword evidence="4" id="KW-0349">Heme</keyword>
<dbReference type="Pfam" id="PF03188">
    <property type="entry name" value="Cytochrom_B561"/>
    <property type="match status" value="1"/>
</dbReference>
<keyword evidence="10 13" id="KW-0472">Membrane</keyword>
<dbReference type="GO" id="GO:0046872">
    <property type="term" value="F:metal ion binding"/>
    <property type="evidence" value="ECO:0007669"/>
    <property type="project" value="UniProtKB-KW"/>
</dbReference>
<keyword evidence="8 13" id="KW-1133">Transmembrane helix</keyword>
<feature type="transmembrane region" description="Helical" evidence="13">
    <location>
        <begin position="180"/>
        <end position="198"/>
    </location>
</feature>
<evidence type="ECO:0000256" key="5">
    <source>
        <dbReference type="ARBA" id="ARBA00022692"/>
    </source>
</evidence>
<dbReference type="InterPro" id="IPR006593">
    <property type="entry name" value="Cyt_b561/ferric_Rdtase_TM"/>
</dbReference>
<dbReference type="PANTHER" id="PTHR15422:SF43">
    <property type="entry name" value="ASCORBATE FERRIREDUCTASE (TRANSMEMBRANE)"/>
    <property type="match status" value="1"/>
</dbReference>
<evidence type="ECO:0000256" key="1">
    <source>
        <dbReference type="ARBA" id="ARBA00001970"/>
    </source>
</evidence>
<organism evidence="15 16">
    <name type="scientific">Diatraea saccharalis</name>
    <name type="common">sugarcane borer</name>
    <dbReference type="NCBI Taxonomy" id="40085"/>
    <lineage>
        <taxon>Eukaryota</taxon>
        <taxon>Metazoa</taxon>
        <taxon>Ecdysozoa</taxon>
        <taxon>Arthropoda</taxon>
        <taxon>Hexapoda</taxon>
        <taxon>Insecta</taxon>
        <taxon>Pterygota</taxon>
        <taxon>Neoptera</taxon>
        <taxon>Endopterygota</taxon>
        <taxon>Lepidoptera</taxon>
        <taxon>Glossata</taxon>
        <taxon>Ditrysia</taxon>
        <taxon>Pyraloidea</taxon>
        <taxon>Crambidae</taxon>
        <taxon>Crambinae</taxon>
        <taxon>Diatraea</taxon>
    </lineage>
</organism>
<dbReference type="OrthoDB" id="432881at2759"/>
<comment type="subcellular location">
    <subcellularLocation>
        <location evidence="2">Membrane</location>
        <topology evidence="2">Multi-pass membrane protein</topology>
    </subcellularLocation>
</comment>
<dbReference type="Gene3D" id="1.20.120.1770">
    <property type="match status" value="1"/>
</dbReference>
<evidence type="ECO:0000256" key="8">
    <source>
        <dbReference type="ARBA" id="ARBA00022989"/>
    </source>
</evidence>
<evidence type="ECO:0000256" key="2">
    <source>
        <dbReference type="ARBA" id="ARBA00004141"/>
    </source>
</evidence>
<evidence type="ECO:0000256" key="10">
    <source>
        <dbReference type="ARBA" id="ARBA00023136"/>
    </source>
</evidence>
<dbReference type="EC" id="7.2.1.3" evidence="11"/>
<keyword evidence="16" id="KW-1185">Reference proteome</keyword>
<dbReference type="GO" id="GO:0140571">
    <property type="term" value="F:transmembrane ascorbate ferrireductase activity"/>
    <property type="evidence" value="ECO:0007669"/>
    <property type="project" value="UniProtKB-EC"/>
</dbReference>
<keyword evidence="3" id="KW-0813">Transport</keyword>
<evidence type="ECO:0000256" key="11">
    <source>
        <dbReference type="ARBA" id="ARBA00024225"/>
    </source>
</evidence>
<sequence length="244" mass="27045">MSHNVTESNMVKGNMQNEPQDVQNNSSDESVTFKLARSISTVFTHICIGVVVGSAILFAFRNGTPLNATNLHLLLCVIGYQLLMAEAIISLSPASWLSNLKLRHKRLVHMIVQIIGSLMVIAGSFIKIADKEIHWNTLHGQFGLVALVFTSVSLVNGLTSFYANKFHRFIPGALSKLTHICFGIVSLSAASICLSYGFDKNFFRNWATSNLADTLIVLTLVFTIIVIISPFITFFKRLKGHFRK</sequence>
<evidence type="ECO:0000256" key="13">
    <source>
        <dbReference type="SAM" id="Phobius"/>
    </source>
</evidence>
<evidence type="ECO:0000256" key="3">
    <source>
        <dbReference type="ARBA" id="ARBA00022448"/>
    </source>
</evidence>
<evidence type="ECO:0000256" key="12">
    <source>
        <dbReference type="SAM" id="MobiDB-lite"/>
    </source>
</evidence>
<dbReference type="GO" id="GO:0140575">
    <property type="term" value="F:transmembrane monodehydroascorbate reductase activity"/>
    <property type="evidence" value="ECO:0007669"/>
    <property type="project" value="InterPro"/>
</dbReference>
<dbReference type="GO" id="GO:0016020">
    <property type="term" value="C:membrane"/>
    <property type="evidence" value="ECO:0007669"/>
    <property type="project" value="UniProtKB-SubCell"/>
</dbReference>
<comment type="cofactor">
    <cofactor evidence="1">
        <name>heme b</name>
        <dbReference type="ChEBI" id="CHEBI:60344"/>
    </cofactor>
</comment>
<reference evidence="15" key="1">
    <citation type="submission" date="2021-12" db="EMBL/GenBank/DDBJ databases">
        <authorList>
            <person name="King R."/>
        </authorList>
    </citation>
    <scope>NUCLEOTIDE SEQUENCE</scope>
</reference>
<evidence type="ECO:0000259" key="14">
    <source>
        <dbReference type="PROSITE" id="PS50939"/>
    </source>
</evidence>
<feature type="transmembrane region" description="Helical" evidence="13">
    <location>
        <begin position="107"/>
        <end position="126"/>
    </location>
</feature>
<evidence type="ECO:0000256" key="4">
    <source>
        <dbReference type="ARBA" id="ARBA00022617"/>
    </source>
</evidence>
<reference evidence="15" key="2">
    <citation type="submission" date="2022-10" db="EMBL/GenBank/DDBJ databases">
        <authorList>
            <consortium name="ENA_rothamsted_submissions"/>
            <consortium name="culmorum"/>
            <person name="King R."/>
        </authorList>
    </citation>
    <scope>NUCLEOTIDE SEQUENCE</scope>
</reference>
<dbReference type="AlphaFoldDB" id="A0A9N9R2C2"/>